<dbReference type="SUPFAM" id="SSF49265">
    <property type="entry name" value="Fibronectin type III"/>
    <property type="match status" value="6"/>
</dbReference>
<dbReference type="InterPro" id="IPR036116">
    <property type="entry name" value="FN3_sf"/>
</dbReference>
<sequence length="1901" mass="214315">MTDDAKKRPRKRLAPMSEESETETETETETESSETETETSESDSETETDDYAIPSEGSMVVMDAQRPYDEVRVQRREREIGRGSSRRLKEFRSEGVETSGYSPRPPDTPRSSHHSGRKKQRTAILEVQDEVELNSSTVERHGSMHEERQVAVPGDKRGASRRKIIDEGMMISSDGDGILPAPSISVESRGKNGLRVCWDSPKTPDSKYKLLLHVVNIVGTKFTKEIHNSDISFECNLVEHNKQVRGTQHCWNIQDKNKCDIKGLVSGMTYRVYVIANYTMIHGEQPCEIQTSSSVIYYTTVGPPRAPRLKIVSVDMYQALIEWDQPSFHKDLQIRGFQIYVDNKPLGRVRNKDTRQMLINNMVAGRTLSVYVVAVAKQGGIESEPSRKLHITCPRRPPAVAITQQPSNKAGCVLISWNRPEGHTYSTNEEDISLYGIYLDGKWYGKITANKASNRHGYQYYLNDLPPEQTYDINVKAIAGYNRVDPDSSHVFSLSDSPMSNSLPVSAPAAPKSPKLMLEGLHIDGIDVSWQAPQQFGDASISGYQMLKNGKLYGSIIPSDVNSLRIRDITLGEKITLQLIALTDHPVGKHERRLETTGERDSGIDGSGQPEDKGTSSDLFLGDRYAGCRPGAKLVVHYTGLVQPPSSVWCEQVSGHSALIVWNKDDEPRSHFIRPEKYQVTWWPGDRPEDEINSDSTNDNHLLITNLRPSNSYTVVVEARKMEKYKDIDEEENKGKHSIMNSFIIASKAEPLTIKTARPPDPPSNLGTIATTCSGIKLAWDQPREHGVEVIGIRVDAVSLNTSDPHHVSVDVLPDSKEANIEYLREKTDYLLRVTAITDEYFDRLPEKHKLKKLRALPKDMMISSEDSKWLPNSSIISKTAGTEPPANIRVSKASTNNMKLTWTPPIVYGSNKLTGQIVRWWDVKASKHVDDDFHIACHKNLLPSDDSVMIDDLVPGIQYKIVIEAVVSVKTALERDRNDGGIEANRRTAHVMSKPMFARARAPTEPPRLYITGYTQTTAQLYWEKPLLVTVTGKDENGKVKYLRRYLEGYKLEINGKTYSCLGPNSQSCALTKCKPGKKYLINLVALTCTEEGKKERKRKYKGVYRTVNPQNIDYSAILDDEDNLDASPSETLEVVLPRTQEGNINTLSCRYTHTEDRDNRTFGDVELDWDVQGENVNLLKQFNIVWYNDDDRVIQTKYVSADFRHTVVPVTKNKSVYCMTVEPTYFTETLPQRPQSIQLVIPGPPDTPEIFIKSVSPEEFVIEWGEPRLYGGVRVRGYQVYLNDKKAGNELNHSHRKAVIPCKPNRNYRVQLIALSANPEYSDSPKSNALFISTNINSPGPFGNNDDWKTDYDQDIPVKVTQITDSSIHLDWSNFLDIDGITGYKIQWSSVAQPAQREVRLSSQDSSCVINNCLPGTTHFVRLLALVDDGQIKERSKQYTIQTSAPADSPVQTVRACNFRYIAVQWDKPNTYGDAVITGYKVYVNGIVESILNADQLSFTFTHGKWCQEYAFQVQALTSFEKLHSKVSEPLLVTWPGCRPPTLKRLPTHSSSNMKIGWEDPYLTDGVKIKHFRLYGTSEIVCTEAIRLQPALSPDPPRIMVTVVGLEERRTLEKVTCDLVNIRDRLIRKVGHKLKEIGALSNPMRAEKNRGVIEGAHTLSRVEEYLEDCFLALQHFTGYLEAHVSWSCPQTRPEMVVTGYKVLIDGKQYGSAMHEGVKTVRIKLGLEQPVYRLSMISMTDKPQATSEDSNVVELLSDQFRPFAFYCYHAVHAEGMKWPNQGCCKFSDSLAYERQAAKKLANQGLLKKRVPPPSCSLLDIFDGEYKPFLSTHSKQYATAVLFWTPWCLASQTFINYYTRFAKEHSSQYNFIAVSCGVNATSAANRKFTYPQNNIQWLAGG</sequence>
<evidence type="ECO:0000259" key="3">
    <source>
        <dbReference type="PROSITE" id="PS50853"/>
    </source>
</evidence>
<feature type="domain" description="Fibronectin type-III" evidence="3">
    <location>
        <begin position="1356"/>
        <end position="1448"/>
    </location>
</feature>
<keyword evidence="5" id="KW-1185">Reference proteome</keyword>
<feature type="domain" description="Fibronectin type-III" evidence="3">
    <location>
        <begin position="885"/>
        <end position="992"/>
    </location>
</feature>
<evidence type="ECO:0000256" key="1">
    <source>
        <dbReference type="ARBA" id="ARBA00022737"/>
    </source>
</evidence>
<accession>A0A6J8CMF4</accession>
<organism evidence="4 5">
    <name type="scientific">Mytilus coruscus</name>
    <name type="common">Sea mussel</name>
    <dbReference type="NCBI Taxonomy" id="42192"/>
    <lineage>
        <taxon>Eukaryota</taxon>
        <taxon>Metazoa</taxon>
        <taxon>Spiralia</taxon>
        <taxon>Lophotrochozoa</taxon>
        <taxon>Mollusca</taxon>
        <taxon>Bivalvia</taxon>
        <taxon>Autobranchia</taxon>
        <taxon>Pteriomorphia</taxon>
        <taxon>Mytilida</taxon>
        <taxon>Mytiloidea</taxon>
        <taxon>Mytilidae</taxon>
        <taxon>Mytilinae</taxon>
        <taxon>Mytilus</taxon>
    </lineage>
</organism>
<dbReference type="EMBL" id="CACVKT020005621">
    <property type="protein sequence ID" value="CAC5396479.1"/>
    <property type="molecule type" value="Genomic_DNA"/>
</dbReference>
<dbReference type="OrthoDB" id="10036029at2759"/>
<dbReference type="Gene3D" id="2.60.40.10">
    <property type="entry name" value="Immunoglobulins"/>
    <property type="match status" value="8"/>
</dbReference>
<dbReference type="PANTHER" id="PTHR46708">
    <property type="entry name" value="TENASCIN"/>
    <property type="match status" value="1"/>
</dbReference>
<protein>
    <submittedName>
        <fullName evidence="4">FN1</fullName>
    </submittedName>
</protein>
<reference evidence="4 5" key="1">
    <citation type="submission" date="2020-06" db="EMBL/GenBank/DDBJ databases">
        <authorList>
            <person name="Li R."/>
            <person name="Bekaert M."/>
        </authorList>
    </citation>
    <scope>NUCLEOTIDE SEQUENCE [LARGE SCALE GENOMIC DNA]</scope>
    <source>
        <strain evidence="5">wild</strain>
    </source>
</reference>
<feature type="domain" description="Fibronectin type-III" evidence="3">
    <location>
        <begin position="762"/>
        <end position="859"/>
    </location>
</feature>
<gene>
    <name evidence="4" type="ORF">MCOR_31034</name>
</gene>
<proteinExistence type="predicted"/>
<name>A0A6J8CMF4_MYTCO</name>
<feature type="domain" description="Fibronectin type-III" evidence="3">
    <location>
        <begin position="1246"/>
        <end position="1339"/>
    </location>
</feature>
<evidence type="ECO:0000256" key="2">
    <source>
        <dbReference type="SAM" id="MobiDB-lite"/>
    </source>
</evidence>
<feature type="compositionally biased region" description="Basic residues" evidence="2">
    <location>
        <begin position="111"/>
        <end position="121"/>
    </location>
</feature>
<keyword evidence="1" id="KW-0677">Repeat</keyword>
<dbReference type="InterPro" id="IPR013783">
    <property type="entry name" value="Ig-like_fold"/>
</dbReference>
<feature type="region of interest" description="Disordered" evidence="2">
    <location>
        <begin position="1"/>
        <end position="122"/>
    </location>
</feature>
<dbReference type="SMART" id="SM00060">
    <property type="entry name" value="FN3"/>
    <property type="match status" value="11"/>
</dbReference>
<evidence type="ECO:0000313" key="5">
    <source>
        <dbReference type="Proteomes" id="UP000507470"/>
    </source>
</evidence>
<dbReference type="InterPro" id="IPR036249">
    <property type="entry name" value="Thioredoxin-like_sf"/>
</dbReference>
<feature type="domain" description="Fibronectin type-III" evidence="3">
    <location>
        <begin position="1449"/>
        <end position="1543"/>
    </location>
</feature>
<dbReference type="InterPro" id="IPR050991">
    <property type="entry name" value="ECM_Regulatory_Proteins"/>
</dbReference>
<feature type="compositionally biased region" description="Basic and acidic residues" evidence="2">
    <location>
        <begin position="138"/>
        <end position="158"/>
    </location>
</feature>
<feature type="region of interest" description="Disordered" evidence="2">
    <location>
        <begin position="136"/>
        <end position="158"/>
    </location>
</feature>
<feature type="compositionally biased region" description="Basic and acidic residues" evidence="2">
    <location>
        <begin position="588"/>
        <end position="603"/>
    </location>
</feature>
<feature type="compositionally biased region" description="Acidic residues" evidence="2">
    <location>
        <begin position="18"/>
        <end position="50"/>
    </location>
</feature>
<feature type="region of interest" description="Disordered" evidence="2">
    <location>
        <begin position="588"/>
        <end position="618"/>
    </location>
</feature>
<dbReference type="Pfam" id="PF00041">
    <property type="entry name" value="fn3"/>
    <property type="match status" value="3"/>
</dbReference>
<dbReference type="CDD" id="cd00063">
    <property type="entry name" value="FN3"/>
    <property type="match status" value="5"/>
</dbReference>
<dbReference type="Proteomes" id="UP000507470">
    <property type="component" value="Unassembled WGS sequence"/>
</dbReference>
<feature type="domain" description="Fibronectin type-III" evidence="3">
    <location>
        <begin position="644"/>
        <end position="748"/>
    </location>
</feature>
<dbReference type="SUPFAM" id="SSF52833">
    <property type="entry name" value="Thioredoxin-like"/>
    <property type="match status" value="1"/>
</dbReference>
<feature type="compositionally biased region" description="Basic and acidic residues" evidence="2">
    <location>
        <begin position="66"/>
        <end position="95"/>
    </location>
</feature>
<evidence type="ECO:0000313" key="4">
    <source>
        <dbReference type="EMBL" id="CAC5396479.1"/>
    </source>
</evidence>
<feature type="domain" description="Fibronectin type-III" evidence="3">
    <location>
        <begin position="303"/>
        <end position="396"/>
    </location>
</feature>
<dbReference type="InterPro" id="IPR003961">
    <property type="entry name" value="FN3_dom"/>
</dbReference>
<dbReference type="PROSITE" id="PS50853">
    <property type="entry name" value="FN3"/>
    <property type="match status" value="7"/>
</dbReference>
<dbReference type="PANTHER" id="PTHR46708:SF2">
    <property type="entry name" value="FIBRONECTIN TYPE-III DOMAIN-CONTAINING PROTEIN"/>
    <property type="match status" value="1"/>
</dbReference>